<evidence type="ECO:0000313" key="2">
    <source>
        <dbReference type="Proteomes" id="UP001162891"/>
    </source>
</evidence>
<sequence length="135" mass="14537">MAMEMTVTFPGGKKVDTRIGNHVIRTDQPVSNGGEDSAPSPFNLFLAAIGTCAGIYVAGFCQKRELPTDGISIRQRNHVDPETGVLARVELDILVPPSFPEKYREALVRVADQCAVKKAIQAQPVFEVKTVVAGA</sequence>
<evidence type="ECO:0000313" key="1">
    <source>
        <dbReference type="EMBL" id="BDG03934.1"/>
    </source>
</evidence>
<organism evidence="1 2">
    <name type="scientific">Anaeromyxobacter oryzae</name>
    <dbReference type="NCBI Taxonomy" id="2918170"/>
    <lineage>
        <taxon>Bacteria</taxon>
        <taxon>Pseudomonadati</taxon>
        <taxon>Myxococcota</taxon>
        <taxon>Myxococcia</taxon>
        <taxon>Myxococcales</taxon>
        <taxon>Cystobacterineae</taxon>
        <taxon>Anaeromyxobacteraceae</taxon>
        <taxon>Anaeromyxobacter</taxon>
    </lineage>
</organism>
<proteinExistence type="predicted"/>
<dbReference type="PANTHER" id="PTHR39624:SF2">
    <property type="entry name" value="OSMC-LIKE PROTEIN"/>
    <property type="match status" value="1"/>
</dbReference>
<accession>A0ABM7WWN2</accession>
<gene>
    <name evidence="1" type="ORF">AMOR_29300</name>
</gene>
<reference evidence="2" key="1">
    <citation type="journal article" date="2022" name="Int. J. Syst. Evol. Microbiol.">
        <title>Anaeromyxobacter oryzae sp. nov., Anaeromyxobacter diazotrophicus sp. nov. and Anaeromyxobacter paludicola sp. nov., isolated from paddy soils.</title>
        <authorList>
            <person name="Itoh H."/>
            <person name="Xu Z."/>
            <person name="Mise K."/>
            <person name="Masuda Y."/>
            <person name="Ushijima N."/>
            <person name="Hayakawa C."/>
            <person name="Shiratori Y."/>
            <person name="Senoo K."/>
        </authorList>
    </citation>
    <scope>NUCLEOTIDE SEQUENCE [LARGE SCALE GENOMIC DNA]</scope>
    <source>
        <strain evidence="2">Red232</strain>
    </source>
</reference>
<dbReference type="SUPFAM" id="SSF82784">
    <property type="entry name" value="OsmC-like"/>
    <property type="match status" value="1"/>
</dbReference>
<name>A0ABM7WWN2_9BACT</name>
<dbReference type="InterPro" id="IPR003718">
    <property type="entry name" value="OsmC/Ohr_fam"/>
</dbReference>
<dbReference type="EMBL" id="AP025591">
    <property type="protein sequence ID" value="BDG03934.1"/>
    <property type="molecule type" value="Genomic_DNA"/>
</dbReference>
<keyword evidence="2" id="KW-1185">Reference proteome</keyword>
<dbReference type="Gene3D" id="3.30.300.20">
    <property type="match status" value="1"/>
</dbReference>
<dbReference type="RefSeq" id="WP_248352309.1">
    <property type="nucleotide sequence ID" value="NZ_AP025591.1"/>
</dbReference>
<dbReference type="Pfam" id="PF02566">
    <property type="entry name" value="OsmC"/>
    <property type="match status" value="1"/>
</dbReference>
<protein>
    <submittedName>
        <fullName evidence="1">Osmotically inducible protein C</fullName>
    </submittedName>
</protein>
<dbReference type="Proteomes" id="UP001162891">
    <property type="component" value="Chromosome"/>
</dbReference>
<dbReference type="InterPro" id="IPR036102">
    <property type="entry name" value="OsmC/Ohrsf"/>
</dbReference>
<dbReference type="PANTHER" id="PTHR39624">
    <property type="entry name" value="PROTEIN INVOLVED IN RIMO-MEDIATED BETA-METHYLTHIOLATION OF RIBOSOMAL PROTEIN S12 YCAO"/>
    <property type="match status" value="1"/>
</dbReference>
<dbReference type="InterPro" id="IPR015946">
    <property type="entry name" value="KH_dom-like_a/b"/>
</dbReference>